<dbReference type="SUPFAM" id="SSF52058">
    <property type="entry name" value="L domain-like"/>
    <property type="match status" value="4"/>
</dbReference>
<evidence type="ECO:0000256" key="2">
    <source>
        <dbReference type="ARBA" id="ARBA00022737"/>
    </source>
</evidence>
<dbReference type="InterPro" id="IPR001611">
    <property type="entry name" value="Leu-rich_rpt"/>
</dbReference>
<dbReference type="InterPro" id="IPR003591">
    <property type="entry name" value="Leu-rich_rpt_typical-subtyp"/>
</dbReference>
<keyword evidence="4" id="KW-1185">Reference proteome</keyword>
<evidence type="ECO:0000313" key="4">
    <source>
        <dbReference type="Proteomes" id="UP001286313"/>
    </source>
</evidence>
<proteinExistence type="predicted"/>
<evidence type="ECO:0000256" key="1">
    <source>
        <dbReference type="ARBA" id="ARBA00022614"/>
    </source>
</evidence>
<keyword evidence="2" id="KW-0677">Repeat</keyword>
<reference evidence="3" key="1">
    <citation type="submission" date="2023-10" db="EMBL/GenBank/DDBJ databases">
        <title>Genome assemblies of two species of porcelain crab, Petrolisthes cinctipes and Petrolisthes manimaculis (Anomura: Porcellanidae).</title>
        <authorList>
            <person name="Angst P."/>
        </authorList>
    </citation>
    <scope>NUCLEOTIDE SEQUENCE</scope>
    <source>
        <strain evidence="3">PB745_01</strain>
        <tissue evidence="3">Gill</tissue>
    </source>
</reference>
<protein>
    <recommendedName>
        <fullName evidence="5">Chaoptin</fullName>
    </recommendedName>
</protein>
<dbReference type="Pfam" id="PF13516">
    <property type="entry name" value="LRR_6"/>
    <property type="match status" value="1"/>
</dbReference>
<dbReference type="GO" id="GO:0005886">
    <property type="term" value="C:plasma membrane"/>
    <property type="evidence" value="ECO:0007669"/>
    <property type="project" value="TreeGrafter"/>
</dbReference>
<dbReference type="EMBL" id="JAWQEG010007961">
    <property type="protein sequence ID" value="KAK3851301.1"/>
    <property type="molecule type" value="Genomic_DNA"/>
</dbReference>
<organism evidence="3 4">
    <name type="scientific">Petrolisthes cinctipes</name>
    <name type="common">Flat porcelain crab</name>
    <dbReference type="NCBI Taxonomy" id="88211"/>
    <lineage>
        <taxon>Eukaryota</taxon>
        <taxon>Metazoa</taxon>
        <taxon>Ecdysozoa</taxon>
        <taxon>Arthropoda</taxon>
        <taxon>Crustacea</taxon>
        <taxon>Multicrustacea</taxon>
        <taxon>Malacostraca</taxon>
        <taxon>Eumalacostraca</taxon>
        <taxon>Eucarida</taxon>
        <taxon>Decapoda</taxon>
        <taxon>Pleocyemata</taxon>
        <taxon>Anomura</taxon>
        <taxon>Galatheoidea</taxon>
        <taxon>Porcellanidae</taxon>
        <taxon>Petrolisthes</taxon>
    </lineage>
</organism>
<comment type="caution">
    <text evidence="3">The sequence shown here is derived from an EMBL/GenBank/DDBJ whole genome shotgun (WGS) entry which is preliminary data.</text>
</comment>
<dbReference type="Pfam" id="PF13855">
    <property type="entry name" value="LRR_8"/>
    <property type="match status" value="8"/>
</dbReference>
<dbReference type="InterPro" id="IPR032675">
    <property type="entry name" value="LRR_dom_sf"/>
</dbReference>
<keyword evidence="1" id="KW-0433">Leucine-rich repeat</keyword>
<feature type="non-terminal residue" evidence="3">
    <location>
        <position position="1"/>
    </location>
</feature>
<dbReference type="AlphaFoldDB" id="A0AAE1BI98"/>
<accession>A0AAE1BI98</accession>
<dbReference type="PROSITE" id="PS51450">
    <property type="entry name" value="LRR"/>
    <property type="match status" value="6"/>
</dbReference>
<dbReference type="PANTHER" id="PTHR24369">
    <property type="entry name" value="ANTIGEN BSP, PUTATIVE-RELATED"/>
    <property type="match status" value="1"/>
</dbReference>
<sequence length="1101" mass="125748">NFISDLTPEDLEGYHTSLQTLVLAENSLTMLPESVFSKLENLRSVNLRGNNIHTINARAFQGSSSQLAHINLANNLLPSIPYKAMTEVRNLQTLNLARNRISLTYEVLFTGSLSMDTLVLDFNQIETLQPYSFQNFGTINRTSLRGNPLTHINDDAFKDAKIKELYIHDSDLWSISDNAFRGLESTLQTLDLSYNNLSFIPVQAFDQLDALRSLSLSNNKMSLDPSEAFNGFRYTLQYLNLLGDNMGSIPMEKLKEMRNVRTLGLSTLPDKSLSKEDFKGFGPAVEKLYLMKNGITGVSANAFEHVPGVKILDLSNNKIGSFDNEAFVNIGGGLEELRLSSGLSMSQLPPQPMNYLTNLQELDLSNNALSKVSGECFRYMRQLRKLNVQDNKISSLTRNHFQGHYHPFLESIQLSFNSIKKIEPQTFHDYKNLKYLYLDDNQITSIDRSGFTNLENLEHLDLEGNNIRTLGYEAFQNMPKLRYLDLSFNEMDNLNLDAFDQVGTLSTLTIDASHNRIPFLKLNGSSWNSYSSIKMINFAHNNITWISRDYFESVRTSIVHLWFHHNNLRNISASVFSNFPQLQLLDFSHNRISEIDHEAFAETRRLQYISFRHNRLVDFPSVLFENHKRLRYFDISFNDLRGIPEGLFKTAPLEIFRARHNRFTGFPDSSLQRCADSIRVIDVAYNEIESLTDAQMGRFDNLVSLDISNNHIKTIEGRTFRGTWHLLVLDVSHNPVKDLGSHTFDGLQDSLMNLSVANTSLSAVPDFDLPRLMYLNVSHNILSFLPSVTMANLSSIRVLDISYNELPVPANNAWQMLHRLRELYMQRNPIRSLTNDSFSGLRRLEVLDIRDFPLQGFEPGCLASMPSLRRLYMTTHPDMPRFNLARALQNVPSLQELNLEVDGTLNKELLKYKLPYRLTNITLMGPRMRQISPTALQELRARELQLTFYHTRMEEVPRDVFKNLGRVKYVSVAAVNNSMKKLGEPSTTGFPGTPHSVFLTDLSMHNNNWNCDCGIGWIEPWLKKWRQTVCVDKGRLDEYLRCQDTVERLRQTPCNNKKGKSIMEALKTDLECSSTAGASPLWPSPLMPVLVLVVPFLLRAP</sequence>
<dbReference type="Proteomes" id="UP001286313">
    <property type="component" value="Unassembled WGS sequence"/>
</dbReference>
<dbReference type="Gene3D" id="3.80.10.10">
    <property type="entry name" value="Ribonuclease Inhibitor"/>
    <property type="match status" value="6"/>
</dbReference>
<gene>
    <name evidence="3" type="ORF">Pcinc_042041</name>
</gene>
<dbReference type="SMART" id="SM00369">
    <property type="entry name" value="LRR_TYP"/>
    <property type="match status" value="22"/>
</dbReference>
<dbReference type="SMART" id="SM00364">
    <property type="entry name" value="LRR_BAC"/>
    <property type="match status" value="6"/>
</dbReference>
<dbReference type="PANTHER" id="PTHR24369:SF211">
    <property type="entry name" value="LEUCINE-RICH REPEAT-CONTAINING PROTEIN 15-LIKE"/>
    <property type="match status" value="1"/>
</dbReference>
<name>A0AAE1BI98_PETCI</name>
<evidence type="ECO:0000313" key="3">
    <source>
        <dbReference type="EMBL" id="KAK3851301.1"/>
    </source>
</evidence>
<dbReference type="PRINTS" id="PR00019">
    <property type="entry name" value="LEURICHRPT"/>
</dbReference>
<dbReference type="SMART" id="SM00365">
    <property type="entry name" value="LRR_SD22"/>
    <property type="match status" value="11"/>
</dbReference>
<dbReference type="InterPro" id="IPR050541">
    <property type="entry name" value="LRR_TM_domain-containing"/>
</dbReference>
<evidence type="ECO:0008006" key="5">
    <source>
        <dbReference type="Google" id="ProtNLM"/>
    </source>
</evidence>